<keyword evidence="1 5" id="KW-0805">Transcription regulation</keyword>
<proteinExistence type="inferred from homology"/>
<name>A0ABS5YV81_9ACTN</name>
<dbReference type="Gene3D" id="1.10.1740.10">
    <property type="match status" value="1"/>
</dbReference>
<dbReference type="Gene3D" id="2.80.10.50">
    <property type="match status" value="1"/>
</dbReference>
<dbReference type="InterPro" id="IPR036388">
    <property type="entry name" value="WH-like_DNA-bd_sf"/>
</dbReference>
<dbReference type="NCBIfam" id="TIGR02937">
    <property type="entry name" value="sigma70-ECF"/>
    <property type="match status" value="1"/>
</dbReference>
<evidence type="ECO:0000313" key="9">
    <source>
        <dbReference type="EMBL" id="MBU2667325.1"/>
    </source>
</evidence>
<gene>
    <name evidence="9" type="ORF">KOI35_27825</name>
</gene>
<protein>
    <recommendedName>
        <fullName evidence="5">RNA polymerase sigma factor</fullName>
    </recommendedName>
</protein>
<evidence type="ECO:0000256" key="3">
    <source>
        <dbReference type="ARBA" id="ARBA00023125"/>
    </source>
</evidence>
<evidence type="ECO:0000259" key="7">
    <source>
        <dbReference type="Pfam" id="PF04542"/>
    </source>
</evidence>
<dbReference type="PROSITE" id="PS01063">
    <property type="entry name" value="SIGMA70_ECF"/>
    <property type="match status" value="1"/>
</dbReference>
<keyword evidence="10" id="KW-1185">Reference proteome</keyword>
<dbReference type="InterPro" id="IPR014284">
    <property type="entry name" value="RNA_pol_sigma-70_dom"/>
</dbReference>
<dbReference type="InterPro" id="IPR013325">
    <property type="entry name" value="RNA_pol_sigma_r2"/>
</dbReference>
<dbReference type="SUPFAM" id="SSF88946">
    <property type="entry name" value="Sigma2 domain of RNA polymerase sigma factors"/>
    <property type="match status" value="1"/>
</dbReference>
<feature type="domain" description="Alpha-L-arabinofuranosidase B arabinose-binding" evidence="8">
    <location>
        <begin position="325"/>
        <end position="456"/>
    </location>
</feature>
<comment type="similarity">
    <text evidence="5">Belongs to the sigma-70 factor family. ECF subfamily.</text>
</comment>
<dbReference type="CDD" id="cd23399">
    <property type="entry name" value="beta-trefoil_ABD_ABFB"/>
    <property type="match status" value="1"/>
</dbReference>
<evidence type="ECO:0000256" key="6">
    <source>
        <dbReference type="SAM" id="MobiDB-lite"/>
    </source>
</evidence>
<dbReference type="PANTHER" id="PTHR43133">
    <property type="entry name" value="RNA POLYMERASE ECF-TYPE SIGMA FACTO"/>
    <property type="match status" value="1"/>
</dbReference>
<dbReference type="Gene3D" id="1.10.10.10">
    <property type="entry name" value="Winged helix-like DNA-binding domain superfamily/Winged helix DNA-binding domain"/>
    <property type="match status" value="1"/>
</dbReference>
<evidence type="ECO:0000256" key="2">
    <source>
        <dbReference type="ARBA" id="ARBA00023082"/>
    </source>
</evidence>
<dbReference type="PANTHER" id="PTHR43133:SF8">
    <property type="entry name" value="RNA POLYMERASE SIGMA FACTOR HI_1459-RELATED"/>
    <property type="match status" value="1"/>
</dbReference>
<dbReference type="InterPro" id="IPR000838">
    <property type="entry name" value="RNA_pol_sigma70_ECF_CS"/>
</dbReference>
<dbReference type="SUPFAM" id="SSF110221">
    <property type="entry name" value="AbfB domain"/>
    <property type="match status" value="1"/>
</dbReference>
<dbReference type="Pfam" id="PF04542">
    <property type="entry name" value="Sigma70_r2"/>
    <property type="match status" value="1"/>
</dbReference>
<dbReference type="InterPro" id="IPR036195">
    <property type="entry name" value="AbfB_ABD_sf"/>
</dbReference>
<feature type="region of interest" description="Disordered" evidence="6">
    <location>
        <begin position="86"/>
        <end position="109"/>
    </location>
</feature>
<dbReference type="InterPro" id="IPR039425">
    <property type="entry name" value="RNA_pol_sigma-70-like"/>
</dbReference>
<evidence type="ECO:0000259" key="8">
    <source>
        <dbReference type="Pfam" id="PF05270"/>
    </source>
</evidence>
<organism evidence="9 10">
    <name type="scientific">Paractinoplanes bogorensis</name>
    <dbReference type="NCBI Taxonomy" id="1610840"/>
    <lineage>
        <taxon>Bacteria</taxon>
        <taxon>Bacillati</taxon>
        <taxon>Actinomycetota</taxon>
        <taxon>Actinomycetes</taxon>
        <taxon>Micromonosporales</taxon>
        <taxon>Micromonosporaceae</taxon>
        <taxon>Paractinoplanes</taxon>
    </lineage>
</organism>
<accession>A0ABS5YV81</accession>
<dbReference type="InterPro" id="IPR007627">
    <property type="entry name" value="RNA_pol_sigma70_r2"/>
</dbReference>
<evidence type="ECO:0000256" key="5">
    <source>
        <dbReference type="RuleBase" id="RU000716"/>
    </source>
</evidence>
<dbReference type="Proteomes" id="UP001519654">
    <property type="component" value="Unassembled WGS sequence"/>
</dbReference>
<comment type="caution">
    <text evidence="9">The sequence shown here is derived from an EMBL/GenBank/DDBJ whole genome shotgun (WGS) entry which is preliminary data.</text>
</comment>
<dbReference type="Pfam" id="PF05270">
    <property type="entry name" value="AbfB"/>
    <property type="match status" value="1"/>
</dbReference>
<keyword evidence="2 5" id="KW-0731">Sigma factor</keyword>
<keyword evidence="3 5" id="KW-0238">DNA-binding</keyword>
<sequence>MVRTRRDSGDLVRAARAGDREALDELARRYLPMVYHLVRPMVDADQVDDVVQDVMVRALSRLGDLRSPDGFRSWLTVIAVREAGTRPTRPTWEQSTSAAADHPDPAADVEGPSVLRAELAGQRRQVRHAAQWMGPAERTVFALWWLELLGELTRAEVATGLGVKVPHAAVRIQRMREQLEVGRSIVVALEAMPGCDALGDVVADWDGRPGPYWRKRIGRHVRSCPACLRAARTLVPADRLLPTLLLLPVPVALAGATLAKSAGITPAAGSGPWLAGAVQAAAAHPLAAAVLAVGVTVPVAGWAIAPAPGRSGPDTAPSVATGALSLESAAAPGRYVSVFGEDGTLEPVSPASAADDRRRATLRAVRGLADPACLSFLGPDGRYLRHASFRLQPGSDDGTVLFRGDATFCARPGASAGSVSLESFNYRGFFLRRVDDQLRIDQSDGSASFRSDSSFRARRPLG</sequence>
<reference evidence="9 10" key="1">
    <citation type="submission" date="2021-06" db="EMBL/GenBank/DDBJ databases">
        <title>Actinoplanes lichenicola sp. nov., and Actinoplanes ovalisporus sp. nov., isolated from lichen in Thailand.</title>
        <authorList>
            <person name="Saeng-In P."/>
            <person name="Kanchanasin P."/>
            <person name="Yuki M."/>
            <person name="Kudo T."/>
            <person name="Ohkuma M."/>
            <person name="Phongsopitanun W."/>
            <person name="Tanasupawat S."/>
        </authorList>
    </citation>
    <scope>NUCLEOTIDE SEQUENCE [LARGE SCALE GENOMIC DNA]</scope>
    <source>
        <strain evidence="9 10">NBRC 110975</strain>
    </source>
</reference>
<dbReference type="RefSeq" id="WP_215791570.1">
    <property type="nucleotide sequence ID" value="NZ_JAHKKG010000008.1"/>
</dbReference>
<keyword evidence="4 5" id="KW-0804">Transcription</keyword>
<evidence type="ECO:0000256" key="1">
    <source>
        <dbReference type="ARBA" id="ARBA00023015"/>
    </source>
</evidence>
<feature type="domain" description="RNA polymerase sigma-70 region 2" evidence="7">
    <location>
        <begin position="26"/>
        <end position="83"/>
    </location>
</feature>
<dbReference type="EMBL" id="JAHKKG010000008">
    <property type="protein sequence ID" value="MBU2667325.1"/>
    <property type="molecule type" value="Genomic_DNA"/>
</dbReference>
<evidence type="ECO:0000256" key="4">
    <source>
        <dbReference type="ARBA" id="ARBA00023163"/>
    </source>
</evidence>
<evidence type="ECO:0000313" key="10">
    <source>
        <dbReference type="Proteomes" id="UP001519654"/>
    </source>
</evidence>
<dbReference type="InterPro" id="IPR007934">
    <property type="entry name" value="AbfB_ABD"/>
</dbReference>